<feature type="domain" description="VOC" evidence="1">
    <location>
        <begin position="3"/>
        <end position="120"/>
    </location>
</feature>
<evidence type="ECO:0000259" key="1">
    <source>
        <dbReference type="PROSITE" id="PS51819"/>
    </source>
</evidence>
<dbReference type="SUPFAM" id="SSF54593">
    <property type="entry name" value="Glyoxalase/Bleomycin resistance protein/Dihydroxybiphenyl dioxygenase"/>
    <property type="match status" value="1"/>
</dbReference>
<evidence type="ECO:0000313" key="2">
    <source>
        <dbReference type="EMBL" id="KLV27677.1"/>
    </source>
</evidence>
<dbReference type="RefSeq" id="WP_047940998.1">
    <property type="nucleotide sequence ID" value="NZ_JARTLH010000029.1"/>
</dbReference>
<dbReference type="PATRIC" id="fig|1397.4.peg.3295"/>
<dbReference type="Gene3D" id="3.10.180.10">
    <property type="entry name" value="2,3-Dihydroxybiphenyl 1,2-Dioxygenase, domain 1"/>
    <property type="match status" value="1"/>
</dbReference>
<evidence type="ECO:0000313" key="3">
    <source>
        <dbReference type="Proteomes" id="UP000036045"/>
    </source>
</evidence>
<sequence length="142" mass="16192">MFKVGSIFIPVTDMKKSTDWYVKFLGVKIIDSWEDGAGFYLPAGTTQLALVKVESPQPTEFIIKGEQKNSYFNFVVDDLEAAHQQFRNNGIVTTEIDDFGGMKFFDFFDLDGNPFSVVNEVSNSPFHSDNVRKMQERDKTNK</sequence>
<dbReference type="InterPro" id="IPR029068">
    <property type="entry name" value="Glyas_Bleomycin-R_OHBP_Dase"/>
</dbReference>
<comment type="caution">
    <text evidence="2">The sequence shown here is derived from an EMBL/GenBank/DDBJ whole genome shotgun (WGS) entry which is preliminary data.</text>
</comment>
<name>A0A0J1INX8_NIACI</name>
<dbReference type="AlphaFoldDB" id="A0A0J1INX8"/>
<dbReference type="EMBL" id="LDPH01000003">
    <property type="protein sequence ID" value="KLV27677.1"/>
    <property type="molecule type" value="Genomic_DNA"/>
</dbReference>
<dbReference type="Pfam" id="PF00903">
    <property type="entry name" value="Glyoxalase"/>
    <property type="match status" value="1"/>
</dbReference>
<reference evidence="2 3" key="1">
    <citation type="submission" date="2015-05" db="EMBL/GenBank/DDBJ databases">
        <title>Whole genome sequence and identification of bacterial endophytes from Costus igneus.</title>
        <authorList>
            <person name="Lee Y.P."/>
            <person name="Gan H.M."/>
            <person name="Eng W."/>
            <person name="Wheatley M.S."/>
            <person name="Caraballo A."/>
            <person name="Polter S."/>
            <person name="Savka M.A."/>
            <person name="Hudson A.O."/>
        </authorList>
    </citation>
    <scope>NUCLEOTIDE SEQUENCE [LARGE SCALE GENOMIC DNA]</scope>
    <source>
        <strain evidence="2 3">RIT379</strain>
    </source>
</reference>
<dbReference type="CDD" id="cd06587">
    <property type="entry name" value="VOC"/>
    <property type="match status" value="1"/>
</dbReference>
<organism evidence="2 3">
    <name type="scientific">Niallia circulans</name>
    <name type="common">Bacillus circulans</name>
    <dbReference type="NCBI Taxonomy" id="1397"/>
    <lineage>
        <taxon>Bacteria</taxon>
        <taxon>Bacillati</taxon>
        <taxon>Bacillota</taxon>
        <taxon>Bacilli</taxon>
        <taxon>Bacillales</taxon>
        <taxon>Bacillaceae</taxon>
        <taxon>Niallia</taxon>
    </lineage>
</organism>
<protein>
    <submittedName>
        <fullName evidence="2">Glyoxalase</fullName>
    </submittedName>
</protein>
<dbReference type="PROSITE" id="PS51819">
    <property type="entry name" value="VOC"/>
    <property type="match status" value="1"/>
</dbReference>
<dbReference type="Proteomes" id="UP000036045">
    <property type="component" value="Unassembled WGS sequence"/>
</dbReference>
<dbReference type="OrthoDB" id="2184229at2"/>
<keyword evidence="3" id="KW-1185">Reference proteome</keyword>
<dbReference type="InterPro" id="IPR004360">
    <property type="entry name" value="Glyas_Fos-R_dOase_dom"/>
</dbReference>
<gene>
    <name evidence="2" type="ORF">ABW02_05905</name>
</gene>
<accession>A0A0J1INX8</accession>
<proteinExistence type="predicted"/>
<dbReference type="InterPro" id="IPR037523">
    <property type="entry name" value="VOC_core"/>
</dbReference>